<keyword evidence="2 4" id="KW-0012">Acyltransferase</keyword>
<name>A0A975IUX3_9CAUL</name>
<feature type="domain" description="N-acetyltransferase" evidence="3">
    <location>
        <begin position="4"/>
        <end position="178"/>
    </location>
</feature>
<dbReference type="GO" id="GO:0016747">
    <property type="term" value="F:acyltransferase activity, transferring groups other than amino-acyl groups"/>
    <property type="evidence" value="ECO:0007669"/>
    <property type="project" value="InterPro"/>
</dbReference>
<dbReference type="KEGG" id="caul:KCG34_24760"/>
<sequence>MPDFVIAPATDADLPAVVELVNSAYRGEGAEAGWTTEASYIDGQRTSLALLAEELAATPTPSLLLLRREAGGDILACAMVEPHIDEGYAYLGMITVKPGLQAGGVGRAMLEAAEAHAAALGARRTEMTVVHLRDTLIAWYERRGYRLTGARKPFPYDDARFGTPRVAGLEFVVLDKAL</sequence>
<proteinExistence type="predicted"/>
<protein>
    <submittedName>
        <fullName evidence="4">GNAT family N-acetyltransferase</fullName>
        <ecNumber evidence="4">2.3.1.-</ecNumber>
    </submittedName>
</protein>
<keyword evidence="5" id="KW-1185">Reference proteome</keyword>
<gene>
    <name evidence="4" type="ORF">KCG34_24760</name>
</gene>
<dbReference type="SUPFAM" id="SSF55729">
    <property type="entry name" value="Acyl-CoA N-acyltransferases (Nat)"/>
    <property type="match status" value="1"/>
</dbReference>
<dbReference type="PROSITE" id="PS51186">
    <property type="entry name" value="GNAT"/>
    <property type="match status" value="1"/>
</dbReference>
<organism evidence="4 5">
    <name type="scientific">Phenylobacterium montanum</name>
    <dbReference type="NCBI Taxonomy" id="2823693"/>
    <lineage>
        <taxon>Bacteria</taxon>
        <taxon>Pseudomonadati</taxon>
        <taxon>Pseudomonadota</taxon>
        <taxon>Alphaproteobacteria</taxon>
        <taxon>Caulobacterales</taxon>
        <taxon>Caulobacteraceae</taxon>
        <taxon>Phenylobacterium</taxon>
    </lineage>
</organism>
<dbReference type="RefSeq" id="WP_211938251.1">
    <property type="nucleotide sequence ID" value="NZ_CP073078.1"/>
</dbReference>
<reference evidence="4" key="1">
    <citation type="submission" date="2021-04" db="EMBL/GenBank/DDBJ databases">
        <title>The complete genome sequence of Caulobacter sp. S6.</title>
        <authorList>
            <person name="Tang Y."/>
            <person name="Ouyang W."/>
            <person name="Liu Q."/>
            <person name="Huang B."/>
            <person name="Guo Z."/>
            <person name="Lei P."/>
        </authorList>
    </citation>
    <scope>NUCLEOTIDE SEQUENCE</scope>
    <source>
        <strain evidence="4">S6</strain>
    </source>
</reference>
<evidence type="ECO:0000259" key="3">
    <source>
        <dbReference type="PROSITE" id="PS51186"/>
    </source>
</evidence>
<evidence type="ECO:0000313" key="4">
    <source>
        <dbReference type="EMBL" id="QUD88200.1"/>
    </source>
</evidence>
<dbReference type="EC" id="2.3.1.-" evidence="4"/>
<dbReference type="Gene3D" id="3.40.630.30">
    <property type="match status" value="1"/>
</dbReference>
<evidence type="ECO:0000313" key="5">
    <source>
        <dbReference type="Proteomes" id="UP000676409"/>
    </source>
</evidence>
<evidence type="ECO:0000256" key="2">
    <source>
        <dbReference type="ARBA" id="ARBA00023315"/>
    </source>
</evidence>
<dbReference type="InterPro" id="IPR000182">
    <property type="entry name" value="GNAT_dom"/>
</dbReference>
<accession>A0A975IUX3</accession>
<evidence type="ECO:0000256" key="1">
    <source>
        <dbReference type="ARBA" id="ARBA00022679"/>
    </source>
</evidence>
<dbReference type="PANTHER" id="PTHR43877">
    <property type="entry name" value="AMINOALKYLPHOSPHONATE N-ACETYLTRANSFERASE-RELATED-RELATED"/>
    <property type="match status" value="1"/>
</dbReference>
<dbReference type="AlphaFoldDB" id="A0A975IUX3"/>
<dbReference type="Proteomes" id="UP000676409">
    <property type="component" value="Chromosome"/>
</dbReference>
<dbReference type="InterPro" id="IPR050832">
    <property type="entry name" value="Bact_Acetyltransf"/>
</dbReference>
<dbReference type="EMBL" id="CP073078">
    <property type="protein sequence ID" value="QUD88200.1"/>
    <property type="molecule type" value="Genomic_DNA"/>
</dbReference>
<dbReference type="Pfam" id="PF00583">
    <property type="entry name" value="Acetyltransf_1"/>
    <property type="match status" value="1"/>
</dbReference>
<dbReference type="InterPro" id="IPR016181">
    <property type="entry name" value="Acyl_CoA_acyltransferase"/>
</dbReference>
<keyword evidence="1 4" id="KW-0808">Transferase</keyword>